<dbReference type="EMBL" id="CM016558">
    <property type="protein sequence ID" value="TKW05051.1"/>
    <property type="molecule type" value="Genomic_DNA"/>
</dbReference>
<protein>
    <recommendedName>
        <fullName evidence="4">Protein FAR1-RELATED SEQUENCE</fullName>
    </recommendedName>
</protein>
<evidence type="ECO:0000313" key="2">
    <source>
        <dbReference type="EMBL" id="TKW05051.1"/>
    </source>
</evidence>
<feature type="compositionally biased region" description="Acidic residues" evidence="1">
    <location>
        <begin position="20"/>
        <end position="30"/>
    </location>
</feature>
<evidence type="ECO:0000313" key="3">
    <source>
        <dbReference type="Proteomes" id="UP000298652"/>
    </source>
</evidence>
<sequence length="103" mass="11849">MDSNGEVEHEEELDFHLEATEDICSGDDDTPSNQNLSSEEDGNANNEKKMFRSMSHAAEQHTILDEYWDMVNMTFATAGEAYIFYSKYARDKGFSVRKQKVRI</sequence>
<evidence type="ECO:0000256" key="1">
    <source>
        <dbReference type="SAM" id="MobiDB-lite"/>
    </source>
</evidence>
<name>A0A4U6TQY6_SETVI</name>
<keyword evidence="3" id="KW-1185">Reference proteome</keyword>
<proteinExistence type="predicted"/>
<feature type="region of interest" description="Disordered" evidence="1">
    <location>
        <begin position="1"/>
        <end position="55"/>
    </location>
</feature>
<dbReference type="Gramene" id="TKW05051">
    <property type="protein sequence ID" value="TKW05051"/>
    <property type="gene ID" value="SEVIR_7G151200v2"/>
</dbReference>
<evidence type="ECO:0008006" key="4">
    <source>
        <dbReference type="Google" id="ProtNLM"/>
    </source>
</evidence>
<dbReference type="AlphaFoldDB" id="A0A4U6TQY6"/>
<organism evidence="2 3">
    <name type="scientific">Setaria viridis</name>
    <name type="common">Green bristlegrass</name>
    <name type="synonym">Setaria italica subsp. viridis</name>
    <dbReference type="NCBI Taxonomy" id="4556"/>
    <lineage>
        <taxon>Eukaryota</taxon>
        <taxon>Viridiplantae</taxon>
        <taxon>Streptophyta</taxon>
        <taxon>Embryophyta</taxon>
        <taxon>Tracheophyta</taxon>
        <taxon>Spermatophyta</taxon>
        <taxon>Magnoliopsida</taxon>
        <taxon>Liliopsida</taxon>
        <taxon>Poales</taxon>
        <taxon>Poaceae</taxon>
        <taxon>PACMAD clade</taxon>
        <taxon>Panicoideae</taxon>
        <taxon>Panicodae</taxon>
        <taxon>Paniceae</taxon>
        <taxon>Cenchrinae</taxon>
        <taxon>Setaria</taxon>
    </lineage>
</organism>
<accession>A0A4U6TQY6</accession>
<gene>
    <name evidence="2" type="ORF">SEVIR_7G151200v2</name>
</gene>
<reference evidence="2" key="1">
    <citation type="submission" date="2019-03" db="EMBL/GenBank/DDBJ databases">
        <title>WGS assembly of Setaria viridis.</title>
        <authorList>
            <person name="Huang P."/>
            <person name="Jenkins J."/>
            <person name="Grimwood J."/>
            <person name="Barry K."/>
            <person name="Healey A."/>
            <person name="Mamidi S."/>
            <person name="Sreedasyam A."/>
            <person name="Shu S."/>
            <person name="Feldman M."/>
            <person name="Wu J."/>
            <person name="Yu Y."/>
            <person name="Chen C."/>
            <person name="Johnson J."/>
            <person name="Rokhsar D."/>
            <person name="Baxter I."/>
            <person name="Schmutz J."/>
            <person name="Brutnell T."/>
            <person name="Kellogg E."/>
        </authorList>
    </citation>
    <scope>NUCLEOTIDE SEQUENCE [LARGE SCALE GENOMIC DNA]</scope>
</reference>
<dbReference type="Proteomes" id="UP000298652">
    <property type="component" value="Chromosome 7"/>
</dbReference>